<keyword evidence="4" id="KW-1185">Reference proteome</keyword>
<dbReference type="GO" id="GO:0008137">
    <property type="term" value="F:NADH dehydrogenase (ubiquinone) activity"/>
    <property type="evidence" value="ECO:0007669"/>
    <property type="project" value="UniProtKB-UniRule"/>
</dbReference>
<comment type="similarity">
    <text evidence="1 2">Belongs to the complex I subunit 6 family.</text>
</comment>
<protein>
    <recommendedName>
        <fullName evidence="2">NADH-quinone oxidoreductase subunit J</fullName>
        <ecNumber evidence="2">7.1.1.-</ecNumber>
    </recommendedName>
</protein>
<dbReference type="EMBL" id="CP076132">
    <property type="protein sequence ID" value="QWG00081.1"/>
    <property type="molecule type" value="Genomic_DNA"/>
</dbReference>
<gene>
    <name evidence="3" type="ORF">KMW28_10480</name>
</gene>
<comment type="function">
    <text evidence="2">NDH-1 shuttles electrons from NADH, via FMN and iron-sulfur (Fe-S) centers, to quinones in the respiratory chain. Couples the redox reaction to proton translocation (for every two electrons transferred, four hydrogen ions are translocated across the cytoplasmic membrane), and thus conserves the redox energy in a proton gradient.</text>
</comment>
<dbReference type="PANTHER" id="PTHR33269">
    <property type="entry name" value="NADH-UBIQUINONE OXIDOREDUCTASE CHAIN 6"/>
    <property type="match status" value="1"/>
</dbReference>
<keyword evidence="2" id="KW-0520">NAD</keyword>
<feature type="transmembrane region" description="Helical" evidence="2">
    <location>
        <begin position="90"/>
        <end position="109"/>
    </location>
</feature>
<reference evidence="3 4" key="1">
    <citation type="submission" date="2021-05" db="EMBL/GenBank/DDBJ databases">
        <title>Comparative genomic studies on the polysaccharide-degrading batcterial strains of the Flammeovirga genus.</title>
        <authorList>
            <person name="Zewei F."/>
            <person name="Zheng Z."/>
            <person name="Yu L."/>
            <person name="Ruyue G."/>
            <person name="Yanhong M."/>
            <person name="Yuanyuan C."/>
            <person name="Jingyan G."/>
            <person name="Wenjun H."/>
        </authorList>
    </citation>
    <scope>NUCLEOTIDE SEQUENCE [LARGE SCALE GENOMIC DNA]</scope>
    <source>
        <strain evidence="3 4">NBRC:100898</strain>
    </source>
</reference>
<feature type="transmembrane region" description="Helical" evidence="2">
    <location>
        <begin position="6"/>
        <end position="23"/>
    </location>
</feature>
<dbReference type="PANTHER" id="PTHR33269:SF17">
    <property type="entry name" value="NADH-UBIQUINONE OXIDOREDUCTASE CHAIN 6"/>
    <property type="match status" value="1"/>
</dbReference>
<dbReference type="Proteomes" id="UP000678679">
    <property type="component" value="Chromosome 1"/>
</dbReference>
<dbReference type="GO" id="GO:0005886">
    <property type="term" value="C:plasma membrane"/>
    <property type="evidence" value="ECO:0007669"/>
    <property type="project" value="UniProtKB-SubCell"/>
</dbReference>
<feature type="transmembrane region" description="Helical" evidence="2">
    <location>
        <begin position="137"/>
        <end position="158"/>
    </location>
</feature>
<evidence type="ECO:0000313" key="3">
    <source>
        <dbReference type="EMBL" id="QWG00081.1"/>
    </source>
</evidence>
<dbReference type="GO" id="GO:0048038">
    <property type="term" value="F:quinone binding"/>
    <property type="evidence" value="ECO:0007669"/>
    <property type="project" value="UniProtKB-UniRule"/>
</dbReference>
<dbReference type="InterPro" id="IPR001457">
    <property type="entry name" value="NADH_UbQ/plastoQ_OxRdtase_su6"/>
</dbReference>
<dbReference type="EC" id="7.1.1.-" evidence="2"/>
<dbReference type="RefSeq" id="WP_169663457.1">
    <property type="nucleotide sequence ID" value="NZ_CP076132.1"/>
</dbReference>
<keyword evidence="2" id="KW-1003">Cell membrane</keyword>
<name>A0AAX1MY81_9BACT</name>
<comment type="catalytic activity">
    <reaction evidence="2">
        <text>a quinone + NADH + 5 H(+)(in) = a quinol + NAD(+) + 4 H(+)(out)</text>
        <dbReference type="Rhea" id="RHEA:57888"/>
        <dbReference type="ChEBI" id="CHEBI:15378"/>
        <dbReference type="ChEBI" id="CHEBI:24646"/>
        <dbReference type="ChEBI" id="CHEBI:57540"/>
        <dbReference type="ChEBI" id="CHEBI:57945"/>
        <dbReference type="ChEBI" id="CHEBI:132124"/>
    </reaction>
</comment>
<keyword evidence="2" id="KW-0812">Transmembrane</keyword>
<keyword evidence="2" id="KW-0874">Quinone</keyword>
<sequence>MIEIIFYFLITVIFVSSVALFFTKKVIYNAAYLLFSLLSVAGLFVITASDFLAITQVMIYIGGVLVLLLFGIMYTKNKNEEGVVSGSKRMLLGIVLGIAIFSILTMGILEEKVITITDVPDQSIVSVLGDQFMTNHIFSFELTAVLLLVVLIGAVFITTKAEKTIDHK</sequence>
<evidence type="ECO:0000313" key="4">
    <source>
        <dbReference type="Proteomes" id="UP000678679"/>
    </source>
</evidence>
<keyword evidence="2" id="KW-1133">Transmembrane helix</keyword>
<feature type="transmembrane region" description="Helical" evidence="2">
    <location>
        <begin position="30"/>
        <end position="48"/>
    </location>
</feature>
<evidence type="ECO:0000256" key="2">
    <source>
        <dbReference type="RuleBase" id="RU004429"/>
    </source>
</evidence>
<evidence type="ECO:0000256" key="1">
    <source>
        <dbReference type="ARBA" id="ARBA00005698"/>
    </source>
</evidence>
<accession>A0AAX1MY81</accession>
<proteinExistence type="inferred from homology"/>
<dbReference type="Pfam" id="PF00499">
    <property type="entry name" value="Oxidored_q3"/>
    <property type="match status" value="1"/>
</dbReference>
<keyword evidence="2" id="KW-0472">Membrane</keyword>
<organism evidence="3 4">
    <name type="scientific">Flammeovirga yaeyamensis</name>
    <dbReference type="NCBI Taxonomy" id="367791"/>
    <lineage>
        <taxon>Bacteria</taxon>
        <taxon>Pseudomonadati</taxon>
        <taxon>Bacteroidota</taxon>
        <taxon>Cytophagia</taxon>
        <taxon>Cytophagales</taxon>
        <taxon>Flammeovirgaceae</taxon>
        <taxon>Flammeovirga</taxon>
    </lineage>
</organism>
<comment type="subcellular location">
    <subcellularLocation>
        <location evidence="2">Cell membrane</location>
        <topology evidence="2">Multi-pass membrane protein</topology>
    </subcellularLocation>
</comment>
<dbReference type="KEGG" id="fya:KMW28_10480"/>
<feature type="transmembrane region" description="Helical" evidence="2">
    <location>
        <begin position="54"/>
        <end position="74"/>
    </location>
</feature>
<dbReference type="Gene3D" id="1.20.120.1200">
    <property type="entry name" value="NADH-ubiquinone/plastoquinone oxidoreductase chain 6, subunit NuoJ"/>
    <property type="match status" value="1"/>
</dbReference>
<dbReference type="AlphaFoldDB" id="A0AAX1MY81"/>
<dbReference type="InterPro" id="IPR042106">
    <property type="entry name" value="Nuo/plastoQ_OxRdtase_6_NuoJ"/>
</dbReference>